<dbReference type="Pfam" id="PF13440">
    <property type="entry name" value="Polysacc_synt_3"/>
    <property type="match status" value="1"/>
</dbReference>
<dbReference type="PANTHER" id="PTHR30250:SF11">
    <property type="entry name" value="O-ANTIGEN TRANSPORTER-RELATED"/>
    <property type="match status" value="1"/>
</dbReference>
<evidence type="ECO:0000256" key="2">
    <source>
        <dbReference type="ARBA" id="ARBA00022475"/>
    </source>
</evidence>
<dbReference type="InterPro" id="IPR050833">
    <property type="entry name" value="Poly_Biosynth_Transport"/>
</dbReference>
<feature type="transmembrane region" description="Helical" evidence="6">
    <location>
        <begin position="266"/>
        <end position="288"/>
    </location>
</feature>
<reference evidence="7" key="1">
    <citation type="submission" date="2022-12" db="EMBL/GenBank/DDBJ databases">
        <title>Paraconexibacter alkalitolerans sp. nov. and Baekduia alba sp. nov., isolated from soil and emended description of the genera Paraconexibacter (Chun et al., 2020) and Baekduia (An et al., 2020).</title>
        <authorList>
            <person name="Vieira S."/>
            <person name="Huber K.J."/>
            <person name="Geppert A."/>
            <person name="Wolf J."/>
            <person name="Neumann-Schaal M."/>
            <person name="Muesken M."/>
            <person name="Overmann J."/>
        </authorList>
    </citation>
    <scope>NUCLEOTIDE SEQUENCE</scope>
    <source>
        <strain evidence="7">AEG42_29</strain>
    </source>
</reference>
<keyword evidence="5 6" id="KW-0472">Membrane</keyword>
<comment type="subcellular location">
    <subcellularLocation>
        <location evidence="1">Cell membrane</location>
        <topology evidence="1">Multi-pass membrane protein</topology>
    </subcellularLocation>
</comment>
<proteinExistence type="predicted"/>
<name>A0AAU7B3C2_9ACTN</name>
<evidence type="ECO:0000256" key="5">
    <source>
        <dbReference type="ARBA" id="ARBA00023136"/>
    </source>
</evidence>
<evidence type="ECO:0000256" key="1">
    <source>
        <dbReference type="ARBA" id="ARBA00004651"/>
    </source>
</evidence>
<dbReference type="RefSeq" id="WP_354699229.1">
    <property type="nucleotide sequence ID" value="NZ_CP114014.1"/>
</dbReference>
<sequence length="495" mass="49951">MASEHGLEPDLLDTDAAGPAAIRGGVLRLGSFAAGSLLSVVSAALMFRHLGLDDSGRYVTILALVAVAGGVTDAGLAGIAVREYAQTGGAARDAVMRQLLGLRIVLTVAGLGGAVVFALAAGYSGPMVLGTLVAGLALLIVALQSAYSVGLQAQLKLGAVAGADLARQVVNVVSVIVLVVLGAGLLPFYAANVPAAIAALAITVYYVRGSMPLRASFDVRRWGALLRDTVPYAVATAIGAIYFRLALILVSLISTAEETGYFGASFRGVEVLIVVPQLLVSSAFPIFARAARDDLQRLSYAIGRVFAACLLLGLAVAIVLIVGAPFVIAVVAGPDFAPAEDVLRFHGLGLVASFVGAGWGYAALSLRRHRAILTVSISALAVSAVLVGILASTHGAVGAAIGTAVAESLLAVGLAITIRRAGVPLGIDVGETARVVGAGLVAVGAGLAATQLLDVPSVLATAGALVLYAGLVVALRAVPPEAAELMQGLRARRSR</sequence>
<feature type="transmembrane region" description="Helical" evidence="6">
    <location>
        <begin position="459"/>
        <end position="478"/>
    </location>
</feature>
<gene>
    <name evidence="7" type="ORF">DSM112329_04939</name>
</gene>
<keyword evidence="3 6" id="KW-0812">Transmembrane</keyword>
<evidence type="ECO:0000313" key="7">
    <source>
        <dbReference type="EMBL" id="XAY08044.1"/>
    </source>
</evidence>
<feature type="transmembrane region" description="Helical" evidence="6">
    <location>
        <begin position="345"/>
        <end position="364"/>
    </location>
</feature>
<feature type="transmembrane region" description="Helical" evidence="6">
    <location>
        <begin position="300"/>
        <end position="333"/>
    </location>
</feature>
<feature type="transmembrane region" description="Helical" evidence="6">
    <location>
        <begin position="397"/>
        <end position="421"/>
    </location>
</feature>
<feature type="transmembrane region" description="Helical" evidence="6">
    <location>
        <begin position="195"/>
        <end position="211"/>
    </location>
</feature>
<keyword evidence="4 6" id="KW-1133">Transmembrane helix</keyword>
<dbReference type="EMBL" id="CP114014">
    <property type="protein sequence ID" value="XAY08044.1"/>
    <property type="molecule type" value="Genomic_DNA"/>
</dbReference>
<dbReference type="GO" id="GO:0005886">
    <property type="term" value="C:plasma membrane"/>
    <property type="evidence" value="ECO:0007669"/>
    <property type="project" value="UniProtKB-SubCell"/>
</dbReference>
<feature type="transmembrane region" description="Helical" evidence="6">
    <location>
        <begin position="169"/>
        <end position="189"/>
    </location>
</feature>
<organism evidence="7">
    <name type="scientific">Paraconexibacter sp. AEG42_29</name>
    <dbReference type="NCBI Taxonomy" id="2997339"/>
    <lineage>
        <taxon>Bacteria</taxon>
        <taxon>Bacillati</taxon>
        <taxon>Actinomycetota</taxon>
        <taxon>Thermoleophilia</taxon>
        <taxon>Solirubrobacterales</taxon>
        <taxon>Paraconexibacteraceae</taxon>
        <taxon>Paraconexibacter</taxon>
    </lineage>
</organism>
<keyword evidence="2" id="KW-1003">Cell membrane</keyword>
<dbReference type="PANTHER" id="PTHR30250">
    <property type="entry name" value="PST FAMILY PREDICTED COLANIC ACID TRANSPORTER"/>
    <property type="match status" value="1"/>
</dbReference>
<evidence type="ECO:0000256" key="6">
    <source>
        <dbReference type="SAM" id="Phobius"/>
    </source>
</evidence>
<feature type="transmembrane region" description="Helical" evidence="6">
    <location>
        <begin position="59"/>
        <end position="79"/>
    </location>
</feature>
<feature type="transmembrane region" description="Helical" evidence="6">
    <location>
        <begin position="26"/>
        <end position="47"/>
    </location>
</feature>
<accession>A0AAU7B3C2</accession>
<evidence type="ECO:0000256" key="4">
    <source>
        <dbReference type="ARBA" id="ARBA00022989"/>
    </source>
</evidence>
<protein>
    <recommendedName>
        <fullName evidence="8">Polysaccharide biosynthesis protein C-terminal domain-containing protein</fullName>
    </recommendedName>
</protein>
<feature type="transmembrane region" description="Helical" evidence="6">
    <location>
        <begin position="127"/>
        <end position="149"/>
    </location>
</feature>
<evidence type="ECO:0008006" key="8">
    <source>
        <dbReference type="Google" id="ProtNLM"/>
    </source>
</evidence>
<evidence type="ECO:0000256" key="3">
    <source>
        <dbReference type="ARBA" id="ARBA00022692"/>
    </source>
</evidence>
<feature type="transmembrane region" description="Helical" evidence="6">
    <location>
        <begin position="232"/>
        <end position="254"/>
    </location>
</feature>
<dbReference type="KEGG" id="parq:DSM112329_04939"/>
<dbReference type="AlphaFoldDB" id="A0AAU7B3C2"/>
<feature type="transmembrane region" description="Helical" evidence="6">
    <location>
        <begin position="100"/>
        <end position="121"/>
    </location>
</feature>
<feature type="transmembrane region" description="Helical" evidence="6">
    <location>
        <begin position="433"/>
        <end position="453"/>
    </location>
</feature>
<feature type="transmembrane region" description="Helical" evidence="6">
    <location>
        <begin position="371"/>
        <end position="391"/>
    </location>
</feature>